<evidence type="ECO:0000256" key="4">
    <source>
        <dbReference type="SAM" id="MobiDB-lite"/>
    </source>
</evidence>
<feature type="non-terminal residue" evidence="7">
    <location>
        <position position="208"/>
    </location>
</feature>
<feature type="domain" description="Nematode cuticle collagen N-terminal" evidence="6">
    <location>
        <begin position="16"/>
        <end position="68"/>
    </location>
</feature>
<dbReference type="EMBL" id="DS270982">
    <property type="protein sequence ID" value="EFO98367.1"/>
    <property type="molecule type" value="Genomic_DNA"/>
</dbReference>
<evidence type="ECO:0000256" key="1">
    <source>
        <dbReference type="ARBA" id="ARBA00011518"/>
    </source>
</evidence>
<sequence>MEDQKKVAAETESYRKIAFAGIAISTVATLTAILAVPMLYNYMQHVQSSLQTEVDFCQHRTDGLWDEYKNFQTLHGVNGRIRRAARRHTGEVTRSKKIRRQNEDEEVEIIYVDEEGNEVEDQTPTAAPTATPAPVAQAQVPASSFAAAPPAHRAPAPASSSSGTCCSCGVGPSGPPGQPGQDGAPGNDGNPGAPGHPGQDAAEDSHAS</sequence>
<comment type="subunit">
    <text evidence="1">Collagen polypeptide chains are complexed within the cuticle by disulfide bonds and other types of covalent cross-links.</text>
</comment>
<dbReference type="STRING" id="31234.E3NVI0"/>
<dbReference type="eggNOG" id="KOG3544">
    <property type="taxonomic scope" value="Eukaryota"/>
</dbReference>
<dbReference type="SMART" id="SM01088">
    <property type="entry name" value="Col_cuticle_N"/>
    <property type="match status" value="1"/>
</dbReference>
<reference evidence="7" key="1">
    <citation type="submission" date="2007-07" db="EMBL/GenBank/DDBJ databases">
        <title>PCAP assembly of the Caenorhabditis remanei genome.</title>
        <authorList>
            <consortium name="The Caenorhabditis remanei Sequencing Consortium"/>
            <person name="Wilson R.K."/>
        </authorList>
    </citation>
    <scope>NUCLEOTIDE SEQUENCE [LARGE SCALE GENOMIC DNA]</scope>
    <source>
        <strain evidence="7">PB4641</strain>
    </source>
</reference>
<proteinExistence type="predicted"/>
<dbReference type="GO" id="GO:0042302">
    <property type="term" value="F:structural constituent of cuticle"/>
    <property type="evidence" value="ECO:0007669"/>
    <property type="project" value="InterPro"/>
</dbReference>
<feature type="compositionally biased region" description="Low complexity" evidence="4">
    <location>
        <begin position="122"/>
        <end position="164"/>
    </location>
</feature>
<dbReference type="InterPro" id="IPR002486">
    <property type="entry name" value="Col_cuticle_N"/>
</dbReference>
<protein>
    <recommendedName>
        <fullName evidence="6">Nematode cuticle collagen N-terminal domain-containing protein</fullName>
    </recommendedName>
</protein>
<evidence type="ECO:0000313" key="7">
    <source>
        <dbReference type="EMBL" id="EFO98367.1"/>
    </source>
</evidence>
<dbReference type="AlphaFoldDB" id="E3NVI0"/>
<name>E3NVI0_CAERE</name>
<keyword evidence="5" id="KW-0472">Membrane</keyword>
<keyword evidence="5" id="KW-0812">Transmembrane</keyword>
<keyword evidence="8" id="KW-1185">Reference proteome</keyword>
<evidence type="ECO:0000256" key="2">
    <source>
        <dbReference type="ARBA" id="ARBA00022737"/>
    </source>
</evidence>
<evidence type="ECO:0000256" key="3">
    <source>
        <dbReference type="ARBA" id="ARBA00023157"/>
    </source>
</evidence>
<dbReference type="Proteomes" id="UP000008281">
    <property type="component" value="Unassembled WGS sequence"/>
</dbReference>
<dbReference type="InParanoid" id="E3NVI0"/>
<organism evidence="8">
    <name type="scientific">Caenorhabditis remanei</name>
    <name type="common">Caenorhabditis vulgaris</name>
    <dbReference type="NCBI Taxonomy" id="31234"/>
    <lineage>
        <taxon>Eukaryota</taxon>
        <taxon>Metazoa</taxon>
        <taxon>Ecdysozoa</taxon>
        <taxon>Nematoda</taxon>
        <taxon>Chromadorea</taxon>
        <taxon>Rhabditida</taxon>
        <taxon>Rhabditina</taxon>
        <taxon>Rhabditomorpha</taxon>
        <taxon>Rhabditoidea</taxon>
        <taxon>Rhabditidae</taxon>
        <taxon>Peloderinae</taxon>
        <taxon>Caenorhabditis</taxon>
    </lineage>
</organism>
<gene>
    <name evidence="7" type="ORF">CRE_03597</name>
</gene>
<feature type="compositionally biased region" description="Low complexity" evidence="4">
    <location>
        <begin position="179"/>
        <end position="198"/>
    </location>
</feature>
<evidence type="ECO:0000259" key="6">
    <source>
        <dbReference type="SMART" id="SM01088"/>
    </source>
</evidence>
<evidence type="ECO:0000313" key="8">
    <source>
        <dbReference type="Proteomes" id="UP000008281"/>
    </source>
</evidence>
<accession>E3NVI0</accession>
<keyword evidence="5" id="KW-1133">Transmembrane helix</keyword>
<dbReference type="OrthoDB" id="5870983at2759"/>
<dbReference type="PANTHER" id="PTHR24637">
    <property type="entry name" value="COLLAGEN"/>
    <property type="match status" value="1"/>
</dbReference>
<dbReference type="HOGENOM" id="CLU_1340468_0_0_1"/>
<keyword evidence="2" id="KW-0677">Repeat</keyword>
<evidence type="ECO:0000256" key="5">
    <source>
        <dbReference type="SAM" id="Phobius"/>
    </source>
</evidence>
<feature type="transmembrane region" description="Helical" evidence="5">
    <location>
        <begin position="17"/>
        <end position="40"/>
    </location>
</feature>
<dbReference type="Pfam" id="PF01484">
    <property type="entry name" value="Col_cuticle_N"/>
    <property type="match status" value="1"/>
</dbReference>
<dbReference type="PANTHER" id="PTHR24637:SF267">
    <property type="entry name" value="CUTICLE COLLAGEN 12-RELATED"/>
    <property type="match status" value="1"/>
</dbReference>
<feature type="region of interest" description="Disordered" evidence="4">
    <location>
        <begin position="113"/>
        <end position="208"/>
    </location>
</feature>
<keyword evidence="3" id="KW-1015">Disulfide bond</keyword>